<dbReference type="InterPro" id="IPR036390">
    <property type="entry name" value="WH_DNA-bd_sf"/>
</dbReference>
<dbReference type="RefSeq" id="WP_407280872.1">
    <property type="nucleotide sequence ID" value="NZ_CP141259.1"/>
</dbReference>
<proteinExistence type="predicted"/>
<accession>A0ABZ1AS44</accession>
<gene>
    <name evidence="1" type="ORF">U5817_11845</name>
</gene>
<keyword evidence="2" id="KW-1185">Reference proteome</keyword>
<dbReference type="Proteomes" id="UP001626593">
    <property type="component" value="Chromosome"/>
</dbReference>
<sequence>MNAPLLERYRDRIAGVLTCYDRIVITGTLPGACHHAGMTSFLNAHHIRIFDYPRFAEPLRERIRAGAEQLAATAGAKVEYLAKAHIRKEDVVAAVIKGRGDHPGLVHVISAMEACSSYKPWHDKRTHQTYLRPTPGKCLHYYFYFIDAELGLVYLRVPTWCPFRLQFYCNGHSWLARQLTAAGIGYATADNAFIRIDDWERAQQLADSLSPDLLHRILDRYATECCPVLDAFGQAYHWSLMQLECSTDLVFRSEATLKPLFAAISREAIVSVKAEQVMSFLGKKMTAQLAQEVDSRLSTRIEGTCIKHRMGRNSVKMYDKFGRVLRLETTTNDVSFFKHHRKVEHRDGHTTRELAAVKKSIYSLIDLREILTGCNRRYLEFLSALDDFSAGHRSLDKLTTPKEVDGHRIKGFNFFDKTEHSLLCSLQRPQFNIRGVRRADLKPFLPRLSPASITRYLKRLRDFGLIKKVGGTYRYYLTRIGRSAIAAACRLSEQIIAPALAV</sequence>
<dbReference type="EMBL" id="CP141259">
    <property type="protein sequence ID" value="WRL48708.1"/>
    <property type="molecule type" value="Genomic_DNA"/>
</dbReference>
<evidence type="ECO:0000313" key="2">
    <source>
        <dbReference type="Proteomes" id="UP001626593"/>
    </source>
</evidence>
<name>A0ABZ1AS44_AROEV</name>
<reference evidence="1 2" key="1">
    <citation type="submission" date="2023-12" db="EMBL/GenBank/DDBJ databases">
        <title>A. evansii MAY27, complete genome.</title>
        <authorList>
            <person name="Wang Y."/>
        </authorList>
    </citation>
    <scope>NUCLEOTIDE SEQUENCE [LARGE SCALE GENOMIC DNA]</scope>
    <source>
        <strain evidence="1 2">MAY27</strain>
    </source>
</reference>
<evidence type="ECO:0000313" key="1">
    <source>
        <dbReference type="EMBL" id="WRL48708.1"/>
    </source>
</evidence>
<dbReference type="SUPFAM" id="SSF46785">
    <property type="entry name" value="Winged helix' DNA-binding domain"/>
    <property type="match status" value="1"/>
</dbReference>
<protein>
    <recommendedName>
        <fullName evidence="3">MarR family transcriptional regulator</fullName>
    </recommendedName>
</protein>
<organism evidence="1 2">
    <name type="scientific">Aromatoleum evansii</name>
    <name type="common">Azoarcus evansii</name>
    <dbReference type="NCBI Taxonomy" id="59406"/>
    <lineage>
        <taxon>Bacteria</taxon>
        <taxon>Pseudomonadati</taxon>
        <taxon>Pseudomonadota</taxon>
        <taxon>Betaproteobacteria</taxon>
        <taxon>Rhodocyclales</taxon>
        <taxon>Rhodocyclaceae</taxon>
        <taxon>Aromatoleum</taxon>
    </lineage>
</organism>
<evidence type="ECO:0008006" key="3">
    <source>
        <dbReference type="Google" id="ProtNLM"/>
    </source>
</evidence>